<accession>A0ACC1H9G4</accession>
<evidence type="ECO:0000313" key="2">
    <source>
        <dbReference type="Proteomes" id="UP001145114"/>
    </source>
</evidence>
<keyword evidence="2" id="KW-1185">Reference proteome</keyword>
<reference evidence="1" key="1">
    <citation type="submission" date="2022-06" db="EMBL/GenBank/DDBJ databases">
        <title>Phylogenomic reconstructions and comparative analyses of Kickxellomycotina fungi.</title>
        <authorList>
            <person name="Reynolds N.K."/>
            <person name="Stajich J.E."/>
            <person name="Barry K."/>
            <person name="Grigoriev I.V."/>
            <person name="Crous P."/>
            <person name="Smith M.E."/>
        </authorList>
    </citation>
    <scope>NUCLEOTIDE SEQUENCE</scope>
    <source>
        <strain evidence="1">RSA 2271</strain>
    </source>
</reference>
<dbReference type="Proteomes" id="UP001145114">
    <property type="component" value="Unassembled WGS sequence"/>
</dbReference>
<organism evidence="1 2">
    <name type="scientific">Spiromyces aspiralis</name>
    <dbReference type="NCBI Taxonomy" id="68401"/>
    <lineage>
        <taxon>Eukaryota</taxon>
        <taxon>Fungi</taxon>
        <taxon>Fungi incertae sedis</taxon>
        <taxon>Zoopagomycota</taxon>
        <taxon>Kickxellomycotina</taxon>
        <taxon>Kickxellomycetes</taxon>
        <taxon>Kickxellales</taxon>
        <taxon>Kickxellaceae</taxon>
        <taxon>Spiromyces</taxon>
    </lineage>
</organism>
<comment type="caution">
    <text evidence="1">The sequence shown here is derived from an EMBL/GenBank/DDBJ whole genome shotgun (WGS) entry which is preliminary data.</text>
</comment>
<name>A0ACC1H9G4_9FUNG</name>
<proteinExistence type="predicted"/>
<sequence>MGSRVLDLGCGNGHLLLALADEGFTSLVGTDYSEKAIELAKSIAKDRDLDGLVTYYAANILDMGDVARLRGDRPFDVLLDKGTYDAICLKPAGEDQYATDADADADAIDSDRVDLTVRRDYVASVVALLADTGVFLITSCNWTMQELTSHFQD</sequence>
<protein>
    <submittedName>
        <fullName evidence="1">Methyltransferase-like protein 10</fullName>
    </submittedName>
</protein>
<dbReference type="EMBL" id="JAMZIH010007895">
    <property type="protein sequence ID" value="KAJ1672752.1"/>
    <property type="molecule type" value="Genomic_DNA"/>
</dbReference>
<gene>
    <name evidence="1" type="primary">METTL10</name>
    <name evidence="1" type="ORF">EV182_006571</name>
</gene>
<feature type="non-terminal residue" evidence="1">
    <location>
        <position position="153"/>
    </location>
</feature>
<evidence type="ECO:0000313" key="1">
    <source>
        <dbReference type="EMBL" id="KAJ1672752.1"/>
    </source>
</evidence>